<dbReference type="SMART" id="SM00028">
    <property type="entry name" value="TPR"/>
    <property type="match status" value="3"/>
</dbReference>
<dbReference type="HOGENOM" id="CLU_615017_0_0_0"/>
<feature type="signal peptide" evidence="2">
    <location>
        <begin position="1"/>
        <end position="18"/>
    </location>
</feature>
<evidence type="ECO:0000256" key="1">
    <source>
        <dbReference type="PROSITE-ProRule" id="PRU00339"/>
    </source>
</evidence>
<evidence type="ECO:0000256" key="2">
    <source>
        <dbReference type="SAM" id="SignalP"/>
    </source>
</evidence>
<evidence type="ECO:0000313" key="3">
    <source>
        <dbReference type="EMBL" id="ACC97593.1"/>
    </source>
</evidence>
<keyword evidence="1" id="KW-0802">TPR repeat</keyword>
<dbReference type="Pfam" id="PF13424">
    <property type="entry name" value="TPR_12"/>
    <property type="match status" value="1"/>
</dbReference>
<dbReference type="InterPro" id="IPR019734">
    <property type="entry name" value="TPR_rpt"/>
</dbReference>
<feature type="chain" id="PRO_5002777668" evidence="2">
    <location>
        <begin position="19"/>
        <end position="445"/>
    </location>
</feature>
<reference evidence="3 4" key="1">
    <citation type="journal article" date="2009" name="Appl. Environ. Microbiol.">
        <title>Genomic analysis of 'Elusimicrobium minutum,' the first cultivated representative of the phylum 'Elusimicrobia' (formerly termite group 1).</title>
        <authorList>
            <person name="Herlemann D.P.R."/>
            <person name="Geissinger O."/>
            <person name="Ikeda-Ohtsubo W."/>
            <person name="Kunin V."/>
            <person name="Sun H."/>
            <person name="Lapidus A."/>
            <person name="Hugenholtz P."/>
            <person name="Brune A."/>
        </authorList>
    </citation>
    <scope>NUCLEOTIDE SEQUENCE [LARGE SCALE GENOMIC DNA]</scope>
    <source>
        <strain evidence="3 4">Pei191</strain>
    </source>
</reference>
<gene>
    <name evidence="3" type="ordered locus">Emin_0025</name>
</gene>
<dbReference type="STRING" id="445932.Emin_0025"/>
<sequence>MKRFLFAVFIFMVGFAFAQHQSITECLDEGKRSFAKSNLDKSQQTFLDCYSMDPENVDVLISLASIYLAQNNLSAAKNFFEKALTLLPSTSPYHAYCHSRLGDIYFKQGDFKTAKQHYEKSLKYNYANVNSIIGRGVILEYEGFPAEAARAYRTALAVEPYNPIARENYRRLEPLIITENEMLDALKERNAVPQDAQAVTLENKDLYLKIHRAEQSMGIEYLKDKYKGKVPKGLIVEKNTGTPELRFMLTEKGYNEVMRIMSRDAVNFFARAKVPPSQIYQLRDLRGLLVFDDKGILTEEGIGVYSKALEGERAFLLPTEKMPASKKDLDALDALVKKGLVEISSKEYSYIKEKTDCSDETLKTKLAVTTLPFNKTLRYFVMPPSQTGDLDTDVRAFPYYYAVNHRKDSFYGENKKQPVHSSFFGTGGNKDIKLCNKSGILVYGP</sequence>
<dbReference type="Gene3D" id="1.25.40.10">
    <property type="entry name" value="Tetratricopeptide repeat domain"/>
    <property type="match status" value="1"/>
</dbReference>
<dbReference type="KEGG" id="emi:Emin_0025"/>
<name>B2KAP7_ELUMP</name>
<evidence type="ECO:0000313" key="4">
    <source>
        <dbReference type="Proteomes" id="UP000001029"/>
    </source>
</evidence>
<dbReference type="PROSITE" id="PS50005">
    <property type="entry name" value="TPR"/>
    <property type="match status" value="2"/>
</dbReference>
<keyword evidence="2" id="KW-0732">Signal</keyword>
<proteinExistence type="predicted"/>
<accession>B2KAP7</accession>
<feature type="repeat" description="TPR" evidence="1">
    <location>
        <begin position="95"/>
        <end position="128"/>
    </location>
</feature>
<organism evidence="3 4">
    <name type="scientific">Elusimicrobium minutum (strain Pei191)</name>
    <dbReference type="NCBI Taxonomy" id="445932"/>
    <lineage>
        <taxon>Bacteria</taxon>
        <taxon>Pseudomonadati</taxon>
        <taxon>Elusimicrobiota</taxon>
        <taxon>Elusimicrobia</taxon>
        <taxon>Elusimicrobiales</taxon>
        <taxon>Elusimicrobiaceae</taxon>
        <taxon>Elusimicrobium</taxon>
    </lineage>
</organism>
<dbReference type="RefSeq" id="WP_012414208.1">
    <property type="nucleotide sequence ID" value="NC_010644.1"/>
</dbReference>
<feature type="repeat" description="TPR" evidence="1">
    <location>
        <begin position="57"/>
        <end position="90"/>
    </location>
</feature>
<dbReference type="InterPro" id="IPR011990">
    <property type="entry name" value="TPR-like_helical_dom_sf"/>
</dbReference>
<dbReference type="SUPFAM" id="SSF48452">
    <property type="entry name" value="TPR-like"/>
    <property type="match status" value="1"/>
</dbReference>
<dbReference type="PANTHER" id="PTHR12558">
    <property type="entry name" value="CELL DIVISION CYCLE 16,23,27"/>
    <property type="match status" value="1"/>
</dbReference>
<dbReference type="Proteomes" id="UP000001029">
    <property type="component" value="Chromosome"/>
</dbReference>
<protein>
    <submittedName>
        <fullName evidence="3">Flp pilus assembly protein TadD, contains TPR repeats</fullName>
    </submittedName>
</protein>
<dbReference type="PANTHER" id="PTHR12558:SF13">
    <property type="entry name" value="CELL DIVISION CYCLE PROTEIN 27 HOMOLOG"/>
    <property type="match status" value="1"/>
</dbReference>
<dbReference type="EMBL" id="CP001055">
    <property type="protein sequence ID" value="ACC97593.1"/>
    <property type="molecule type" value="Genomic_DNA"/>
</dbReference>
<dbReference type="AlphaFoldDB" id="B2KAP7"/>
<dbReference type="OrthoDB" id="2080803at2"/>
<keyword evidence="4" id="KW-1185">Reference proteome</keyword>